<dbReference type="OrthoDB" id="36835at2157"/>
<dbReference type="HAMAP" id="MF_00213">
    <property type="entry name" value="HypA_HybF"/>
    <property type="match status" value="1"/>
</dbReference>
<dbReference type="Gene3D" id="3.30.2320.80">
    <property type="match status" value="1"/>
</dbReference>
<feature type="binding site" evidence="4">
    <location>
        <position position="76"/>
    </location>
    <ligand>
        <name>Zn(2+)</name>
        <dbReference type="ChEBI" id="CHEBI:29105"/>
    </ligand>
</feature>
<keyword evidence="2 4" id="KW-0479">Metal-binding</keyword>
<dbReference type="HOGENOM" id="CLU_126929_2_0_2"/>
<name>E1REA0_METP4</name>
<dbReference type="GO" id="GO:0016151">
    <property type="term" value="F:nickel cation binding"/>
    <property type="evidence" value="ECO:0007669"/>
    <property type="project" value="UniProtKB-UniRule"/>
</dbReference>
<evidence type="ECO:0000256" key="4">
    <source>
        <dbReference type="HAMAP-Rule" id="MF_00213"/>
    </source>
</evidence>
<dbReference type="PANTHER" id="PTHR34535">
    <property type="entry name" value="HYDROGENASE MATURATION FACTOR HYPA"/>
    <property type="match status" value="1"/>
</dbReference>
<dbReference type="PANTHER" id="PTHR34535:SF3">
    <property type="entry name" value="HYDROGENASE MATURATION FACTOR HYPA"/>
    <property type="match status" value="1"/>
</dbReference>
<keyword evidence="1 4" id="KW-0533">Nickel</keyword>
<dbReference type="EMBL" id="CP002117">
    <property type="protein sequence ID" value="ADN36063.1"/>
    <property type="molecule type" value="Genomic_DNA"/>
</dbReference>
<proteinExistence type="inferred from homology"/>
<gene>
    <name evidence="4" type="primary">hypA</name>
    <name evidence="5" type="ordered locus">Mpet_1303</name>
</gene>
<dbReference type="GO" id="GO:0008270">
    <property type="term" value="F:zinc ion binding"/>
    <property type="evidence" value="ECO:0007669"/>
    <property type="project" value="UniProtKB-UniRule"/>
</dbReference>
<evidence type="ECO:0000256" key="2">
    <source>
        <dbReference type="ARBA" id="ARBA00022723"/>
    </source>
</evidence>
<dbReference type="eggNOG" id="arCOG04426">
    <property type="taxonomic scope" value="Archaea"/>
</dbReference>
<dbReference type="AlphaFoldDB" id="E1REA0"/>
<dbReference type="GeneID" id="9743770"/>
<dbReference type="PIRSF" id="PIRSF004761">
    <property type="entry name" value="Hydrgn_mat_HypA"/>
    <property type="match status" value="1"/>
</dbReference>
<dbReference type="RefSeq" id="WP_013329240.1">
    <property type="nucleotide sequence ID" value="NC_014507.1"/>
</dbReference>
<dbReference type="Pfam" id="PF01155">
    <property type="entry name" value="HypA"/>
    <property type="match status" value="1"/>
</dbReference>
<keyword evidence="3 4" id="KW-0862">Zinc</keyword>
<feature type="binding site" evidence="4">
    <location>
        <position position="86"/>
    </location>
    <ligand>
        <name>Zn(2+)</name>
        <dbReference type="ChEBI" id="CHEBI:29105"/>
    </ligand>
</feature>
<protein>
    <recommendedName>
        <fullName evidence="4">Hydrogenase maturation factor HypA</fullName>
    </recommendedName>
</protein>
<accession>E1REA0</accession>
<evidence type="ECO:0000313" key="6">
    <source>
        <dbReference type="Proteomes" id="UP000006565"/>
    </source>
</evidence>
<sequence length="115" mass="13023">MHEYSIAYDIYATAKRAAEDNFATKIKKVHVGVGELTMINPEQVIFLFETMCEEESLFKDCKIECTNIPVKSECECGYSGNERFVCPDCGKLPVVKEGMEILVTNIEIEVEDEDD</sequence>
<keyword evidence="6" id="KW-1185">Reference proteome</keyword>
<feature type="binding site" evidence="4">
    <location>
        <position position="2"/>
    </location>
    <ligand>
        <name>Ni(2+)</name>
        <dbReference type="ChEBI" id="CHEBI:49786"/>
    </ligand>
</feature>
<dbReference type="KEGG" id="mpi:Mpet_1303"/>
<comment type="similarity">
    <text evidence="4">Belongs to the HypA/HybF family.</text>
</comment>
<dbReference type="STRING" id="679926.Mpet_1303"/>
<evidence type="ECO:0000256" key="3">
    <source>
        <dbReference type="ARBA" id="ARBA00022833"/>
    </source>
</evidence>
<reference evidence="5 6" key="1">
    <citation type="journal article" date="2010" name="Stand. Genomic Sci.">
        <title>Complete genome sequence of Methanoplanus petrolearius type strain (SEBR 4847).</title>
        <authorList>
            <person name="Brambilla E."/>
            <person name="Djao O.D."/>
            <person name="Daligault H."/>
            <person name="Lapidus A."/>
            <person name="Lucas S."/>
            <person name="Hammon N."/>
            <person name="Nolan M."/>
            <person name="Tice H."/>
            <person name="Cheng J.F."/>
            <person name="Han C."/>
            <person name="Tapia R."/>
            <person name="Goodwin L."/>
            <person name="Pitluck S."/>
            <person name="Liolios K."/>
            <person name="Ivanova N."/>
            <person name="Mavromatis K."/>
            <person name="Mikhailova N."/>
            <person name="Pati A."/>
            <person name="Chen A."/>
            <person name="Palaniappan K."/>
            <person name="Land M."/>
            <person name="Hauser L."/>
            <person name="Chang Y.J."/>
            <person name="Jeffries C.D."/>
            <person name="Rohde M."/>
            <person name="Spring S."/>
            <person name="Sikorski J."/>
            <person name="Goker M."/>
            <person name="Woyke T."/>
            <person name="Bristow J."/>
            <person name="Eisen J.A."/>
            <person name="Markowitz V."/>
            <person name="Hugenholtz P."/>
            <person name="Kyrpides N.C."/>
            <person name="Klenk H.P."/>
        </authorList>
    </citation>
    <scope>NUCLEOTIDE SEQUENCE [LARGE SCALE GENOMIC DNA]</scope>
    <source>
        <strain evidence="6">DSM 11571 / OCM 486 / SEBR 4847</strain>
    </source>
</reference>
<evidence type="ECO:0000256" key="1">
    <source>
        <dbReference type="ARBA" id="ARBA00022596"/>
    </source>
</evidence>
<feature type="binding site" evidence="4">
    <location>
        <position position="74"/>
    </location>
    <ligand>
        <name>Zn(2+)</name>
        <dbReference type="ChEBI" id="CHEBI:29105"/>
    </ligand>
</feature>
<dbReference type="Proteomes" id="UP000006565">
    <property type="component" value="Chromosome"/>
</dbReference>
<organism evidence="5 6">
    <name type="scientific">Methanolacinia petrolearia (strain DSM 11571 / OCM 486 / SEBR 4847)</name>
    <name type="common">Methanoplanus petrolearius</name>
    <dbReference type="NCBI Taxonomy" id="679926"/>
    <lineage>
        <taxon>Archaea</taxon>
        <taxon>Methanobacteriati</taxon>
        <taxon>Methanobacteriota</taxon>
        <taxon>Stenosarchaea group</taxon>
        <taxon>Methanomicrobia</taxon>
        <taxon>Methanomicrobiales</taxon>
        <taxon>Methanomicrobiaceae</taxon>
        <taxon>Methanolacinia</taxon>
    </lineage>
</organism>
<comment type="function">
    <text evidence="4">Involved in the maturation of [NiFe] hydrogenases. Required for nickel insertion into the metal center of the hydrogenase.</text>
</comment>
<feature type="binding site" evidence="4">
    <location>
        <position position="89"/>
    </location>
    <ligand>
        <name>Zn(2+)</name>
        <dbReference type="ChEBI" id="CHEBI:29105"/>
    </ligand>
</feature>
<dbReference type="GO" id="GO:0051604">
    <property type="term" value="P:protein maturation"/>
    <property type="evidence" value="ECO:0007669"/>
    <property type="project" value="InterPro"/>
</dbReference>
<dbReference type="InterPro" id="IPR000688">
    <property type="entry name" value="HypA/HybF"/>
</dbReference>
<evidence type="ECO:0000313" key="5">
    <source>
        <dbReference type="EMBL" id="ADN36063.1"/>
    </source>
</evidence>